<evidence type="ECO:0000313" key="2">
    <source>
        <dbReference type="Proteomes" id="UP000283469"/>
    </source>
</evidence>
<protein>
    <recommendedName>
        <fullName evidence="3">Lipoprotein</fullName>
    </recommendedName>
</protein>
<name>A0A418YTR7_9SPHN</name>
<keyword evidence="2" id="KW-1185">Reference proteome</keyword>
<proteinExistence type="predicted"/>
<reference evidence="1 2" key="1">
    <citation type="submission" date="2018-08" db="EMBL/GenBank/DDBJ databases">
        <title>Sphingobium sp. EO9.</title>
        <authorList>
            <person name="Park Y."/>
            <person name="Kim K.H."/>
            <person name="Jeon C.O."/>
        </authorList>
    </citation>
    <scope>NUCLEOTIDE SEQUENCE [LARGE SCALE GENOMIC DNA]</scope>
    <source>
        <strain evidence="1 2">EO9</strain>
    </source>
</reference>
<dbReference type="EMBL" id="QVRA01000006">
    <property type="protein sequence ID" value="RJG55458.1"/>
    <property type="molecule type" value="Genomic_DNA"/>
</dbReference>
<accession>A0A418YTR7</accession>
<evidence type="ECO:0008006" key="3">
    <source>
        <dbReference type="Google" id="ProtNLM"/>
    </source>
</evidence>
<dbReference type="Proteomes" id="UP000283469">
    <property type="component" value="Unassembled WGS sequence"/>
</dbReference>
<sequence>MQCRFMNLAPFILLVTQGCEQQPQRFSDNDIQEFREGLPGITEGCLNKIKYGGIEAMPSSTDECFEMTPARQWKGLWRREFENSRFCPSPAGSCSYQTAGDRVWLSGKALTSSASDEGLYEVEFVGRQTARKGSYGHLSAFDYEIIVDKVINLSPVSDDATLTE</sequence>
<gene>
    <name evidence="1" type="ORF">D0Z70_08615</name>
</gene>
<dbReference type="PROSITE" id="PS51257">
    <property type="entry name" value="PROKAR_LIPOPROTEIN"/>
    <property type="match status" value="1"/>
</dbReference>
<evidence type="ECO:0000313" key="1">
    <source>
        <dbReference type="EMBL" id="RJG55458.1"/>
    </source>
</evidence>
<comment type="caution">
    <text evidence="1">The sequence shown here is derived from an EMBL/GenBank/DDBJ whole genome shotgun (WGS) entry which is preliminary data.</text>
</comment>
<dbReference type="AlphaFoldDB" id="A0A418YTR7"/>
<dbReference type="RefSeq" id="WP_182913899.1">
    <property type="nucleotide sequence ID" value="NZ_QVRA01000006.1"/>
</dbReference>
<organism evidence="1 2">
    <name type="scientific">Sphingobium terrigena</name>
    <dbReference type="NCBI Taxonomy" id="2304063"/>
    <lineage>
        <taxon>Bacteria</taxon>
        <taxon>Pseudomonadati</taxon>
        <taxon>Pseudomonadota</taxon>
        <taxon>Alphaproteobacteria</taxon>
        <taxon>Sphingomonadales</taxon>
        <taxon>Sphingomonadaceae</taxon>
        <taxon>Sphingobium</taxon>
    </lineage>
</organism>